<dbReference type="AlphaFoldDB" id="A0A4C2EMJ7"/>
<evidence type="ECO:0000259" key="1">
    <source>
        <dbReference type="SMART" id="SM00418"/>
    </source>
</evidence>
<comment type="caution">
    <text evidence="2">The sequence shown here is derived from an EMBL/GenBank/DDBJ whole genome shotgun (WGS) entry which is preliminary data.</text>
</comment>
<dbReference type="InterPro" id="IPR011991">
    <property type="entry name" value="ArsR-like_HTH"/>
</dbReference>
<gene>
    <name evidence="2" type="ORF">Harman_35000</name>
</gene>
<dbReference type="SMART" id="SM00418">
    <property type="entry name" value="HTH_ARSR"/>
    <property type="match status" value="1"/>
</dbReference>
<dbReference type="InterPro" id="IPR036388">
    <property type="entry name" value="WH-like_DNA-bd_sf"/>
</dbReference>
<keyword evidence="3" id="KW-1185">Reference proteome</keyword>
<proteinExistence type="predicted"/>
<sequence>MFEFGYESLEQSNGSSRAFAIAGPSCTGYLDRHLPDSCPATFSRVLALSPRMSDSDTDHRLDDIAVRDTRISDAIDEPMRAMVLDILSEEALTATEVHERLDDRGIDRTENTVRHHINELRDAGLVDVVRFEEGRGGTTKYYHANTIVLSYSLPDSADAAVEEMIDAAQPQITDALTTLTDEYDDAIEEIVEDMQPCEHCQTQKYETYVLLTVLRRAFVRAHRNS</sequence>
<accession>A0A4C2EMJ7</accession>
<dbReference type="Gene3D" id="1.10.10.10">
    <property type="entry name" value="Winged helix-like DNA-binding domain superfamily/Winged helix DNA-binding domain"/>
    <property type="match status" value="1"/>
</dbReference>
<evidence type="ECO:0000313" key="3">
    <source>
        <dbReference type="Proteomes" id="UP000304382"/>
    </source>
</evidence>
<dbReference type="Proteomes" id="UP000304382">
    <property type="component" value="Unassembled WGS sequence"/>
</dbReference>
<dbReference type="SUPFAM" id="SSF46785">
    <property type="entry name" value="Winged helix' DNA-binding domain"/>
    <property type="match status" value="1"/>
</dbReference>
<dbReference type="InterPro" id="IPR036390">
    <property type="entry name" value="WH_DNA-bd_sf"/>
</dbReference>
<feature type="domain" description="HTH arsR-type" evidence="1">
    <location>
        <begin position="70"/>
        <end position="166"/>
    </location>
</feature>
<reference evidence="2 3" key="1">
    <citation type="submission" date="2019-02" db="EMBL/GenBank/DDBJ databases">
        <title>Haloarcula mannanilyticum sp. nov., a mannan degrading haloarchaeon isolated from commercial salt.</title>
        <authorList>
            <person name="Enomoto S."/>
            <person name="Shimane Y."/>
            <person name="Kamekura M."/>
            <person name="Ito T."/>
            <person name="Moriya O."/>
            <person name="Ihara K."/>
            <person name="Takahashi-Ando N."/>
            <person name="Fukushima Y."/>
            <person name="Yoshida Y."/>
            <person name="Usama R."/>
            <person name="Takai K."/>
            <person name="Minegishi H."/>
        </authorList>
    </citation>
    <scope>NUCLEOTIDE SEQUENCE [LARGE SCALE GENOMIC DNA]</scope>
    <source>
        <strain evidence="2 3">MD130-1</strain>
    </source>
</reference>
<dbReference type="InterPro" id="IPR001845">
    <property type="entry name" value="HTH_ArsR_DNA-bd_dom"/>
</dbReference>
<dbReference type="EMBL" id="BIXZ01000009">
    <property type="protein sequence ID" value="GCF15565.1"/>
    <property type="molecule type" value="Genomic_DNA"/>
</dbReference>
<organism evidence="2 3">
    <name type="scientific">Haloarcula mannanilytica</name>
    <dbReference type="NCBI Taxonomy" id="2509225"/>
    <lineage>
        <taxon>Archaea</taxon>
        <taxon>Methanobacteriati</taxon>
        <taxon>Methanobacteriota</taxon>
        <taxon>Stenosarchaea group</taxon>
        <taxon>Halobacteria</taxon>
        <taxon>Halobacteriales</taxon>
        <taxon>Haloarculaceae</taxon>
        <taxon>Haloarcula</taxon>
    </lineage>
</organism>
<dbReference type="GO" id="GO:0003700">
    <property type="term" value="F:DNA-binding transcription factor activity"/>
    <property type="evidence" value="ECO:0007669"/>
    <property type="project" value="InterPro"/>
</dbReference>
<dbReference type="CDD" id="cd00090">
    <property type="entry name" value="HTH_ARSR"/>
    <property type="match status" value="1"/>
</dbReference>
<name>A0A4C2EMJ7_9EURY</name>
<protein>
    <recommendedName>
        <fullName evidence="1">HTH arsR-type domain-containing protein</fullName>
    </recommendedName>
</protein>
<dbReference type="Pfam" id="PF12840">
    <property type="entry name" value="HTH_20"/>
    <property type="match status" value="1"/>
</dbReference>
<evidence type="ECO:0000313" key="2">
    <source>
        <dbReference type="EMBL" id="GCF15565.1"/>
    </source>
</evidence>